<evidence type="ECO:0008006" key="4">
    <source>
        <dbReference type="Google" id="ProtNLM"/>
    </source>
</evidence>
<dbReference type="AlphaFoldDB" id="A0A7X5XZM0"/>
<evidence type="ECO:0000313" key="3">
    <source>
        <dbReference type="Proteomes" id="UP000531251"/>
    </source>
</evidence>
<feature type="transmembrane region" description="Helical" evidence="1">
    <location>
        <begin position="167"/>
        <end position="193"/>
    </location>
</feature>
<feature type="transmembrane region" description="Helical" evidence="1">
    <location>
        <begin position="257"/>
        <end position="273"/>
    </location>
</feature>
<name>A0A7X5XZM0_9SPHN</name>
<keyword evidence="1" id="KW-0812">Transmembrane</keyword>
<evidence type="ECO:0000313" key="2">
    <source>
        <dbReference type="EMBL" id="NJB98309.1"/>
    </source>
</evidence>
<keyword evidence="1" id="KW-0472">Membrane</keyword>
<feature type="transmembrane region" description="Helical" evidence="1">
    <location>
        <begin position="336"/>
        <end position="360"/>
    </location>
</feature>
<organism evidence="2 3">
    <name type="scientific">Sphingomonas trueperi</name>
    <dbReference type="NCBI Taxonomy" id="53317"/>
    <lineage>
        <taxon>Bacteria</taxon>
        <taxon>Pseudomonadati</taxon>
        <taxon>Pseudomonadota</taxon>
        <taxon>Alphaproteobacteria</taxon>
        <taxon>Sphingomonadales</taxon>
        <taxon>Sphingomonadaceae</taxon>
        <taxon>Sphingomonas</taxon>
    </lineage>
</organism>
<feature type="transmembrane region" description="Helical" evidence="1">
    <location>
        <begin position="12"/>
        <end position="32"/>
    </location>
</feature>
<accession>A0A7X5XZM0</accession>
<proteinExistence type="predicted"/>
<evidence type="ECO:0000256" key="1">
    <source>
        <dbReference type="SAM" id="Phobius"/>
    </source>
</evidence>
<protein>
    <recommendedName>
        <fullName evidence="4">Glucosyltransferase GtrII-like protein</fullName>
    </recommendedName>
</protein>
<reference evidence="2 3" key="1">
    <citation type="submission" date="2020-03" db="EMBL/GenBank/DDBJ databases">
        <title>Genomic Encyclopedia of Type Strains, Phase IV (KMG-IV): sequencing the most valuable type-strain genomes for metagenomic binning, comparative biology and taxonomic classification.</title>
        <authorList>
            <person name="Goeker M."/>
        </authorList>
    </citation>
    <scope>NUCLEOTIDE SEQUENCE [LARGE SCALE GENOMIC DNA]</scope>
    <source>
        <strain evidence="2 3">DSM 7225</strain>
    </source>
</reference>
<feature type="transmembrane region" description="Helical" evidence="1">
    <location>
        <begin position="90"/>
        <end position="110"/>
    </location>
</feature>
<dbReference type="EMBL" id="JAATJB010000007">
    <property type="protein sequence ID" value="NJB98309.1"/>
    <property type="molecule type" value="Genomic_DNA"/>
</dbReference>
<feature type="transmembrane region" description="Helical" evidence="1">
    <location>
        <begin position="141"/>
        <end position="158"/>
    </location>
</feature>
<feature type="transmembrane region" description="Helical" evidence="1">
    <location>
        <begin position="213"/>
        <end position="231"/>
    </location>
</feature>
<dbReference type="RefSeq" id="WP_125976641.1">
    <property type="nucleotide sequence ID" value="NZ_BAAADY010000003.1"/>
</dbReference>
<keyword evidence="1" id="KW-1133">Transmembrane helix</keyword>
<keyword evidence="3" id="KW-1185">Reference proteome</keyword>
<feature type="transmembrane region" description="Helical" evidence="1">
    <location>
        <begin position="279"/>
        <end position="301"/>
    </location>
</feature>
<sequence length="511" mass="55979">MTFFSAQTGKAAVLRWHWILLLSMLSILPFLFVRVPPLVDVPGHIGRFAVQLAPAENILHRYFVFAWRPTLNLGADLIVQALHPLLGPVAAMWLVCAAVPALTVLGLLAVTRRMNPGGAAALPFALLFVYNDSFLWGFVNYALSAALSLCGWALWMALERRKSLRALVFALFAPVLFLGHGEGGALLLLWVAAWEAEQIGRWWQPRGLAALTARLWPFLFVAVPVVLSAGGEKGGKTVWDFSGKIDALFNMLRDQNMVFDLASLGAAFAVLVYGRLRGARLACGGRLAVWASFALFLAAPYQLSGTANVDARLIAHAMMLALALQDWSGVPRRPRAWVAAAGVALLVLRFGVTTVSFIGYGQRYHRELQALDHVARGSRVLNFTLADCGVRAWRNPRITHLANLATLERDAWVNAHWAVKSVHLLESRYAPLGFVTDPSQLVSPPDCVGTTGAGRQRHGIAQLVPTLPLDQVDYLWLIDVQLPAGVRDPRLVPIWRSGDSALYAIHHIKAT</sequence>
<gene>
    <name evidence="2" type="ORF">GGR89_002640</name>
</gene>
<dbReference type="Proteomes" id="UP000531251">
    <property type="component" value="Unassembled WGS sequence"/>
</dbReference>
<comment type="caution">
    <text evidence="2">The sequence shown here is derived from an EMBL/GenBank/DDBJ whole genome shotgun (WGS) entry which is preliminary data.</text>
</comment>